<reference evidence="1" key="1">
    <citation type="journal article" date="2015" name="Nature">
        <title>Complex archaea that bridge the gap between prokaryotes and eukaryotes.</title>
        <authorList>
            <person name="Spang A."/>
            <person name="Saw J.H."/>
            <person name="Jorgensen S.L."/>
            <person name="Zaremba-Niedzwiedzka K."/>
            <person name="Martijn J."/>
            <person name="Lind A.E."/>
            <person name="van Eijk R."/>
            <person name="Schleper C."/>
            <person name="Guy L."/>
            <person name="Ettema T.J."/>
        </authorList>
    </citation>
    <scope>NUCLEOTIDE SEQUENCE</scope>
</reference>
<dbReference type="AlphaFoldDB" id="A0A0F9TI11"/>
<dbReference type="EMBL" id="LAZR01000324">
    <property type="protein sequence ID" value="KKN74557.1"/>
    <property type="molecule type" value="Genomic_DNA"/>
</dbReference>
<accession>A0A0F9TI11</accession>
<dbReference type="Gene3D" id="3.40.50.300">
    <property type="entry name" value="P-loop containing nucleotide triphosphate hydrolases"/>
    <property type="match status" value="1"/>
</dbReference>
<name>A0A0F9TI11_9ZZZZ</name>
<protein>
    <recommendedName>
        <fullName evidence="2">Terminase large subunit gp17-like C-terminal domain-containing protein</fullName>
    </recommendedName>
</protein>
<dbReference type="InterPro" id="IPR027417">
    <property type="entry name" value="P-loop_NTPase"/>
</dbReference>
<gene>
    <name evidence="1" type="ORF">LCGC14_0389740</name>
</gene>
<comment type="caution">
    <text evidence="1">The sequence shown here is derived from an EMBL/GenBank/DDBJ whole genome shotgun (WGS) entry which is preliminary data.</text>
</comment>
<evidence type="ECO:0000313" key="1">
    <source>
        <dbReference type="EMBL" id="KKN74557.1"/>
    </source>
</evidence>
<proteinExistence type="predicted"/>
<sequence length="504" mass="57430">MDALAPQPSTSMSVEELVNLGAVDNEFFSRVFFPKTVRQPFAPYHAHVWNDLESESRLVNELIFRGGAKTSIARMYTAKRIAYGLAHTILYVGKSEGHALRSIKWLKQNIEFNHVFSQVFNLRRGSKWQDGEAEIHRGSDEHPVWIMGTGITGSVRGINQDDFRPDLIVLDDCLNEENSATADMREKNSNLIYGALIESLTPASESTDAKLVMLQTPQNREDASMLALKDSAWRSSVFGCWTEASKGLPLHLQESIWPERWSSETLRKEKREAIERNKLSVWLREKECLLVSPETSAFKAIWLQYYDLLPEQMVKVLVIDPVPPPSAIQIAKGMRGKDYEAFAVVGKCKGKYYLLEYELNRGHDPSWSKATFLRLCFKHNPRRVIVESIAYQRTLAWILRQAMTEQGRYWAIKETDDKRSKFDKIVDGLNGPAAEGAFFIHKEHHEFAAQFTDYPDVANDDLLEVVALGVAELATTVFDYTDEEMDEASNENSIRRLVYQRGAP</sequence>
<organism evidence="1">
    <name type="scientific">marine sediment metagenome</name>
    <dbReference type="NCBI Taxonomy" id="412755"/>
    <lineage>
        <taxon>unclassified sequences</taxon>
        <taxon>metagenomes</taxon>
        <taxon>ecological metagenomes</taxon>
    </lineage>
</organism>
<evidence type="ECO:0008006" key="2">
    <source>
        <dbReference type="Google" id="ProtNLM"/>
    </source>
</evidence>